<dbReference type="OrthoDB" id="1739418at2759"/>
<name>A0A7J0F1T6_9ERIC</name>
<keyword evidence="3" id="KW-1185">Reference proteome</keyword>
<dbReference type="EMBL" id="BJWL01000008">
    <property type="protein sequence ID" value="GFY92658.1"/>
    <property type="molecule type" value="Genomic_DNA"/>
</dbReference>
<feature type="region of interest" description="Disordered" evidence="1">
    <location>
        <begin position="1"/>
        <end position="24"/>
    </location>
</feature>
<proteinExistence type="predicted"/>
<dbReference type="AlphaFoldDB" id="A0A7J0F1T6"/>
<dbReference type="Proteomes" id="UP000585474">
    <property type="component" value="Unassembled WGS sequence"/>
</dbReference>
<protein>
    <submittedName>
        <fullName evidence="2">Uncharacterized protein</fullName>
    </submittedName>
</protein>
<evidence type="ECO:0000313" key="2">
    <source>
        <dbReference type="EMBL" id="GFY92658.1"/>
    </source>
</evidence>
<gene>
    <name evidence="2" type="ORF">Acr_08g0010540</name>
</gene>
<evidence type="ECO:0000256" key="1">
    <source>
        <dbReference type="SAM" id="MobiDB-lite"/>
    </source>
</evidence>
<reference evidence="2 3" key="1">
    <citation type="submission" date="2019-07" db="EMBL/GenBank/DDBJ databases">
        <title>De Novo Assembly of kiwifruit Actinidia rufa.</title>
        <authorList>
            <person name="Sugita-Konishi S."/>
            <person name="Sato K."/>
            <person name="Mori E."/>
            <person name="Abe Y."/>
            <person name="Kisaki G."/>
            <person name="Hamano K."/>
            <person name="Suezawa K."/>
            <person name="Otani M."/>
            <person name="Fukuda T."/>
            <person name="Manabe T."/>
            <person name="Gomi K."/>
            <person name="Tabuchi M."/>
            <person name="Akimitsu K."/>
            <person name="Kataoka I."/>
        </authorList>
    </citation>
    <scope>NUCLEOTIDE SEQUENCE [LARGE SCALE GENOMIC DNA]</scope>
    <source>
        <strain evidence="3">cv. Fuchu</strain>
    </source>
</reference>
<evidence type="ECO:0000313" key="3">
    <source>
        <dbReference type="Proteomes" id="UP000585474"/>
    </source>
</evidence>
<accession>A0A7J0F1T6</accession>
<comment type="caution">
    <text evidence="2">The sequence shown here is derived from an EMBL/GenBank/DDBJ whole genome shotgun (WGS) entry which is preliminary data.</text>
</comment>
<sequence>MMRSRTKHAVNDLRGDGSGPSNPPPLIFKPCLFKNEKIQATWLPDFKERAIITGRNINDYFGFLQSRWEELAQYEPLSDFPAATATIAFAIIDGDERRRRLIQASPAISPGSTPIADQMTFATSGSGPHPSGSKPTCSYCGNIGHIGERCCKLHPELKGTFFKRKGNGPPRTATVAETSPGHVLDLSHIQSQLGLLQSQLGSLLQQQPLGSTAILAIGTPTAFHAKTDHPTWVLDSVANDHMTGKLSIFSSHVLPIKDRISKKIFGVGYERDGLYYFGDPPCENVMTSSLQASILPNSKSCLLRGMNVPKYFWHMAILTATFLLNRTPSRSLQGTPSLPGPDAEPMPIDLDELPRPIPLFDSPSVQVPPASAAWAPLKVYTRRTSPSTPLPLCHSLLRYLVASISIPCSVSEALQNPQWVAAMQEEMDALERNSTWGLVTLPSGAKPISSKWVFNVKFQADGSIE</sequence>
<organism evidence="2 3">
    <name type="scientific">Actinidia rufa</name>
    <dbReference type="NCBI Taxonomy" id="165716"/>
    <lineage>
        <taxon>Eukaryota</taxon>
        <taxon>Viridiplantae</taxon>
        <taxon>Streptophyta</taxon>
        <taxon>Embryophyta</taxon>
        <taxon>Tracheophyta</taxon>
        <taxon>Spermatophyta</taxon>
        <taxon>Magnoliopsida</taxon>
        <taxon>eudicotyledons</taxon>
        <taxon>Gunneridae</taxon>
        <taxon>Pentapetalae</taxon>
        <taxon>asterids</taxon>
        <taxon>Ericales</taxon>
        <taxon>Actinidiaceae</taxon>
        <taxon>Actinidia</taxon>
    </lineage>
</organism>